<proteinExistence type="predicted"/>
<evidence type="ECO:0000313" key="1">
    <source>
        <dbReference type="EMBL" id="ADJ53098.1"/>
    </source>
</evidence>
<dbReference type="KEGG" id="vg:10359094"/>
<sequence>MSYWCIGVRLPVCGPALELTFKSTLYLDFFVARPTTLV</sequence>
<accession>D9J0K5</accession>
<dbReference type="Proteomes" id="UP000000331">
    <property type="component" value="Segment"/>
</dbReference>
<reference evidence="1 2" key="1">
    <citation type="journal article" date="2010" name="J. Bacteriol.">
        <title>Brochothrix thermosphacta bacteriophages feature heterogeneous and highly mosaic genomes and utilize unique prophage insertion sites.</title>
        <authorList>
            <person name="Kilcher S."/>
            <person name="Loessner M.J."/>
            <person name="Klumpp J."/>
        </authorList>
    </citation>
    <scope>NUCLEOTIDE SEQUENCE [LARGE SCALE GENOMIC DNA]</scope>
</reference>
<organism evidence="1 2">
    <name type="scientific">Brochothrix phage A9</name>
    <dbReference type="NCBI Taxonomy" id="857312"/>
    <lineage>
        <taxon>Viruses</taxon>
        <taxon>Duplodnaviria</taxon>
        <taxon>Heunggongvirae</taxon>
        <taxon>Uroviricota</taxon>
        <taxon>Caudoviricetes</taxon>
        <taxon>Herelleviridae</taxon>
        <taxon>Klumppvirus</taxon>
        <taxon>Klumppvirus A9</taxon>
    </lineage>
</organism>
<dbReference type="EMBL" id="HM242243">
    <property type="protein sequence ID" value="ADJ53098.1"/>
    <property type="molecule type" value="Genomic_DNA"/>
</dbReference>
<dbReference type="RefSeq" id="YP_004301391.1">
    <property type="nucleotide sequence ID" value="NC_015253.1"/>
</dbReference>
<protein>
    <submittedName>
        <fullName evidence="1">Gp58</fullName>
    </submittedName>
</protein>
<evidence type="ECO:0000313" key="2">
    <source>
        <dbReference type="Proteomes" id="UP000000331"/>
    </source>
</evidence>
<name>D9J0K5_9CAUD</name>
<dbReference type="GeneID" id="10359094"/>
<keyword evidence="2" id="KW-1185">Reference proteome</keyword>